<dbReference type="PANTHER" id="PTHR35586:SF1">
    <property type="entry name" value="SLL1691 PROTEIN"/>
    <property type="match status" value="1"/>
</dbReference>
<comment type="caution">
    <text evidence="1">The sequence shown here is derived from an EMBL/GenBank/DDBJ whole genome shotgun (WGS) entry which is preliminary data.</text>
</comment>
<proteinExistence type="predicted"/>
<keyword evidence="2" id="KW-1185">Reference proteome</keyword>
<gene>
    <name evidence="1" type="ORF">H6G81_23760</name>
</gene>
<dbReference type="Proteomes" id="UP000660380">
    <property type="component" value="Unassembled WGS sequence"/>
</dbReference>
<evidence type="ECO:0000313" key="1">
    <source>
        <dbReference type="EMBL" id="MBD2607460.1"/>
    </source>
</evidence>
<dbReference type="EMBL" id="JACJTA010000064">
    <property type="protein sequence ID" value="MBD2607460.1"/>
    <property type="molecule type" value="Genomic_DNA"/>
</dbReference>
<dbReference type="PANTHER" id="PTHR35586">
    <property type="entry name" value="SLL1691 PROTEIN"/>
    <property type="match status" value="1"/>
</dbReference>
<evidence type="ECO:0000313" key="2">
    <source>
        <dbReference type="Proteomes" id="UP000660380"/>
    </source>
</evidence>
<protein>
    <submittedName>
        <fullName evidence="1">Cytosolic protein</fullName>
    </submittedName>
</protein>
<name>A0ABR8GWM4_9CYAN</name>
<organism evidence="1 2">
    <name type="scientific">Scytonema hofmannii FACHB-248</name>
    <dbReference type="NCBI Taxonomy" id="1842502"/>
    <lineage>
        <taxon>Bacteria</taxon>
        <taxon>Bacillati</taxon>
        <taxon>Cyanobacteriota</taxon>
        <taxon>Cyanophyceae</taxon>
        <taxon>Nostocales</taxon>
        <taxon>Scytonemataceae</taxon>
        <taxon>Scytonema</taxon>
    </lineage>
</organism>
<accession>A0ABR8GWM4</accession>
<dbReference type="RefSeq" id="WP_029630294.1">
    <property type="nucleotide sequence ID" value="NZ_JACJTA010000064.1"/>
</dbReference>
<sequence length="311" mass="36660">MTNPPTEYDSPWKDILQRYFEEFVLFFFPQAHEEIDWGRGFEFLDTELQSVVRDAELGKRLVDKLVKIYRTSGEEAWVLLHVEVQSQEESDFPKRMYSYNYRIFDRYDRYCASLAVLGDERVNWRPSQFGYELFGCTVDFRFPVVKLVDYEQRLSELSASRNPFATVVLAHLAALQTRDNRVERKAQKLALVRRLYEQGFEREDVLNLLAFVDWMLTLPFYLEREFRVEVGQLEAEQRMKYVTSFERNARREGLLEGIELGLKLKFGNEGLSLLPDISQLESIEQLRAILTALETVSNLQELRSIYQPATE</sequence>
<reference evidence="1 2" key="1">
    <citation type="journal article" date="2020" name="ISME J.">
        <title>Comparative genomics reveals insights into cyanobacterial evolution and habitat adaptation.</title>
        <authorList>
            <person name="Chen M.Y."/>
            <person name="Teng W.K."/>
            <person name="Zhao L."/>
            <person name="Hu C.X."/>
            <person name="Zhou Y.K."/>
            <person name="Han B.P."/>
            <person name="Song L.R."/>
            <person name="Shu W.S."/>
        </authorList>
    </citation>
    <scope>NUCLEOTIDE SEQUENCE [LARGE SCALE GENOMIC DNA]</scope>
    <source>
        <strain evidence="1 2">FACHB-248</strain>
    </source>
</reference>